<dbReference type="GO" id="GO:0006508">
    <property type="term" value="P:proteolysis"/>
    <property type="evidence" value="ECO:0007669"/>
    <property type="project" value="UniProtKB-KW"/>
</dbReference>
<feature type="domain" description="UBZ4-type" evidence="17">
    <location>
        <begin position="446"/>
        <end position="473"/>
    </location>
</feature>
<dbReference type="InterPro" id="IPR055220">
    <property type="entry name" value="SPRTN_ZBD"/>
</dbReference>
<evidence type="ECO:0000313" key="18">
    <source>
        <dbReference type="EMBL" id="KAK7867431.1"/>
    </source>
</evidence>
<keyword evidence="10" id="KW-0862">Zinc</keyword>
<accession>A0AAN9VRE5</accession>
<keyword evidence="12 15" id="KW-0234">DNA repair</keyword>
<keyword evidence="7 15" id="KW-0227">DNA damage</keyword>
<dbReference type="SMART" id="SM00734">
    <property type="entry name" value="ZnF_Rad18"/>
    <property type="match status" value="2"/>
</dbReference>
<evidence type="ECO:0000256" key="4">
    <source>
        <dbReference type="ARBA" id="ARBA00022454"/>
    </source>
</evidence>
<dbReference type="Pfam" id="PF22934">
    <property type="entry name" value="SPRTN_ZBD"/>
    <property type="match status" value="1"/>
</dbReference>
<evidence type="ECO:0000313" key="19">
    <source>
        <dbReference type="Proteomes" id="UP001378592"/>
    </source>
</evidence>
<dbReference type="Proteomes" id="UP001378592">
    <property type="component" value="Unassembled WGS sequence"/>
</dbReference>
<evidence type="ECO:0000256" key="3">
    <source>
        <dbReference type="ARBA" id="ARBA00010724"/>
    </source>
</evidence>
<dbReference type="Pfam" id="PF10263">
    <property type="entry name" value="SprT-like"/>
    <property type="match status" value="1"/>
</dbReference>
<dbReference type="PANTHER" id="PTHR21220">
    <property type="entry name" value="DNA-DEPENDENT METALLOPROTEASE SPRTN"/>
    <property type="match status" value="1"/>
</dbReference>
<dbReference type="EMBL" id="JAZDUA010000119">
    <property type="protein sequence ID" value="KAK7867431.1"/>
    <property type="molecule type" value="Genomic_DNA"/>
</dbReference>
<evidence type="ECO:0000256" key="11">
    <source>
        <dbReference type="ARBA" id="ARBA00023049"/>
    </source>
</evidence>
<keyword evidence="13" id="KW-0539">Nucleus</keyword>
<dbReference type="InterPro" id="IPR006642">
    <property type="entry name" value="Rad18_UBZ4"/>
</dbReference>
<evidence type="ECO:0000256" key="9">
    <source>
        <dbReference type="ARBA" id="ARBA00022801"/>
    </source>
</evidence>
<feature type="region of interest" description="Disordered" evidence="16">
    <location>
        <begin position="229"/>
        <end position="248"/>
    </location>
</feature>
<evidence type="ECO:0000256" key="8">
    <source>
        <dbReference type="ARBA" id="ARBA00022771"/>
    </source>
</evidence>
<evidence type="ECO:0000256" key="2">
    <source>
        <dbReference type="ARBA" id="ARBA00004286"/>
    </source>
</evidence>
<dbReference type="PANTHER" id="PTHR21220:SF0">
    <property type="entry name" value="DNA-DEPENDENT METALLOPROTEASE SPRTN"/>
    <property type="match status" value="1"/>
</dbReference>
<evidence type="ECO:0000256" key="16">
    <source>
        <dbReference type="SAM" id="MobiDB-lite"/>
    </source>
</evidence>
<evidence type="ECO:0000256" key="14">
    <source>
        <dbReference type="ARBA" id="ARBA00030396"/>
    </source>
</evidence>
<evidence type="ECO:0000256" key="6">
    <source>
        <dbReference type="ARBA" id="ARBA00022723"/>
    </source>
</evidence>
<organism evidence="18 19">
    <name type="scientific">Gryllus longicercus</name>
    <dbReference type="NCBI Taxonomy" id="2509291"/>
    <lineage>
        <taxon>Eukaryota</taxon>
        <taxon>Metazoa</taxon>
        <taxon>Ecdysozoa</taxon>
        <taxon>Arthropoda</taxon>
        <taxon>Hexapoda</taxon>
        <taxon>Insecta</taxon>
        <taxon>Pterygota</taxon>
        <taxon>Neoptera</taxon>
        <taxon>Polyneoptera</taxon>
        <taxon>Orthoptera</taxon>
        <taxon>Ensifera</taxon>
        <taxon>Gryllidea</taxon>
        <taxon>Grylloidea</taxon>
        <taxon>Gryllidae</taxon>
        <taxon>Gryllinae</taxon>
        <taxon>Gryllus</taxon>
    </lineage>
</organism>
<evidence type="ECO:0000256" key="5">
    <source>
        <dbReference type="ARBA" id="ARBA00022670"/>
    </source>
</evidence>
<keyword evidence="6" id="KW-0479">Metal-binding</keyword>
<comment type="similarity">
    <text evidence="3">Belongs to the Spartan family.</text>
</comment>
<proteinExistence type="inferred from homology"/>
<keyword evidence="8 15" id="KW-0863">Zinc-finger</keyword>
<evidence type="ECO:0000256" key="15">
    <source>
        <dbReference type="PROSITE-ProRule" id="PRU01256"/>
    </source>
</evidence>
<dbReference type="GO" id="GO:0003697">
    <property type="term" value="F:single-stranded DNA binding"/>
    <property type="evidence" value="ECO:0007669"/>
    <property type="project" value="InterPro"/>
</dbReference>
<keyword evidence="5" id="KW-0645">Protease</keyword>
<feature type="compositionally biased region" description="Polar residues" evidence="16">
    <location>
        <begin position="333"/>
        <end position="342"/>
    </location>
</feature>
<keyword evidence="11" id="KW-0482">Metalloprotease</keyword>
<gene>
    <name evidence="18" type="ORF">R5R35_009745</name>
</gene>
<dbReference type="GO" id="GO:0031593">
    <property type="term" value="F:polyubiquitin modification-dependent protein binding"/>
    <property type="evidence" value="ECO:0007669"/>
    <property type="project" value="TreeGrafter"/>
</dbReference>
<dbReference type="GO" id="GO:0006281">
    <property type="term" value="P:DNA repair"/>
    <property type="evidence" value="ECO:0007669"/>
    <property type="project" value="UniProtKB-KW"/>
</dbReference>
<comment type="caution">
    <text evidence="18">The sequence shown here is derived from an EMBL/GenBank/DDBJ whole genome shotgun (WGS) entry which is preliminary data.</text>
</comment>
<feature type="compositionally biased region" description="Low complexity" evidence="16">
    <location>
        <begin position="306"/>
        <end position="330"/>
    </location>
</feature>
<evidence type="ECO:0000256" key="1">
    <source>
        <dbReference type="ARBA" id="ARBA00004123"/>
    </source>
</evidence>
<name>A0AAN9VRE5_9ORTH</name>
<dbReference type="GO" id="GO:0005634">
    <property type="term" value="C:nucleus"/>
    <property type="evidence" value="ECO:0007669"/>
    <property type="project" value="UniProtKB-SubCell"/>
</dbReference>
<feature type="region of interest" description="Disordered" evidence="16">
    <location>
        <begin position="299"/>
        <end position="342"/>
    </location>
</feature>
<dbReference type="Gene3D" id="3.30.160.60">
    <property type="entry name" value="Classic Zinc Finger"/>
    <property type="match status" value="1"/>
</dbReference>
<dbReference type="GO" id="GO:0008270">
    <property type="term" value="F:zinc ion binding"/>
    <property type="evidence" value="ECO:0007669"/>
    <property type="project" value="UniProtKB-KW"/>
</dbReference>
<dbReference type="AlphaFoldDB" id="A0AAN9VRE5"/>
<keyword evidence="19" id="KW-1185">Reference proteome</keyword>
<dbReference type="GO" id="GO:0005694">
    <property type="term" value="C:chromosome"/>
    <property type="evidence" value="ECO:0007669"/>
    <property type="project" value="UniProtKB-SubCell"/>
</dbReference>
<evidence type="ECO:0000256" key="12">
    <source>
        <dbReference type="ARBA" id="ARBA00023204"/>
    </source>
</evidence>
<keyword evidence="9" id="KW-0378">Hydrolase</keyword>
<dbReference type="SMART" id="SM00731">
    <property type="entry name" value="SprT"/>
    <property type="match status" value="1"/>
</dbReference>
<reference evidence="18 19" key="1">
    <citation type="submission" date="2024-03" db="EMBL/GenBank/DDBJ databases">
        <title>The genome assembly and annotation of the cricket Gryllus longicercus Weissman &amp; Gray.</title>
        <authorList>
            <person name="Szrajer S."/>
            <person name="Gray D."/>
            <person name="Ylla G."/>
        </authorList>
    </citation>
    <scope>NUCLEOTIDE SEQUENCE [LARGE SCALE GENOMIC DNA]</scope>
    <source>
        <strain evidence="18">DAG 2021-001</strain>
        <tissue evidence="18">Whole body minus gut</tissue>
    </source>
</reference>
<evidence type="ECO:0000259" key="17">
    <source>
        <dbReference type="PROSITE" id="PS51908"/>
    </source>
</evidence>
<protein>
    <recommendedName>
        <fullName evidence="14">Protein with SprT-like domain at the N terminus</fullName>
    </recommendedName>
</protein>
<dbReference type="InterPro" id="IPR044245">
    <property type="entry name" value="Spartan"/>
</dbReference>
<keyword evidence="4" id="KW-0158">Chromosome</keyword>
<evidence type="ECO:0000256" key="7">
    <source>
        <dbReference type="ARBA" id="ARBA00022763"/>
    </source>
</evidence>
<comment type="subcellular location">
    <subcellularLocation>
        <location evidence="2">Chromosome</location>
    </subcellularLocation>
    <subcellularLocation>
        <location evidence="1">Nucleus</location>
    </subcellularLocation>
</comment>
<sequence length="574" mass="63591">MDSDLALALKLQEEFDEEFSRSQKKKSFLDLNDEPTTKVSLIDPSLEYSDPTPDIHRMFVNFDKRFFWNKLGSVEVKWSPRMTTCAGLCRYRSRNGETSISLSLPLLKLRPRKDLVETLLHEMIHAFLFVTKNNKDRDGHGPEFQSHMNRINKSAGTNITIYHSFHAEVNLYKTHWWRCNGPCQNQKPFYGFVKRASNRAPGRYDFWFADHQRNCGGVFIKVKEPENYKSKKKLPESGKQGNSPSKARKIEDFFIKGNTKPIANGITSQGTDQSKFSTSTLKKKGGTFTSMKSGSFTVTKPVPKAKGTIPTSTKPSTSAATSTGAPTTPKLNAPTTSKVNASSKGIMTFSNLTEKEDPKESQGSSVSNQNIVPFSGKGYTLGKASVPVSDKPWLKRFNAVVSSQSAARSSSSLKQSSSFTTSTSGSKKIKINDWTGKSKGNDDMCTVACPVCSDSVKASEVNDHLDLCLSNISLEGDMNDDDNNDDRCIACNQTLGRKCNVPTLCSICEQGACSNDFDNPNSKSDDCSINCPMCEKKMSNGDLERHLELCIKAEVEDNQTRICDDDDDDVIVLD</sequence>
<evidence type="ECO:0000256" key="13">
    <source>
        <dbReference type="ARBA" id="ARBA00023242"/>
    </source>
</evidence>
<evidence type="ECO:0000256" key="10">
    <source>
        <dbReference type="ARBA" id="ARBA00022833"/>
    </source>
</evidence>
<dbReference type="GO" id="GO:0004222">
    <property type="term" value="F:metalloendopeptidase activity"/>
    <property type="evidence" value="ECO:0007669"/>
    <property type="project" value="InterPro"/>
</dbReference>
<dbReference type="PROSITE" id="PS51908">
    <property type="entry name" value="ZF_UBZ4"/>
    <property type="match status" value="1"/>
</dbReference>
<dbReference type="InterPro" id="IPR006640">
    <property type="entry name" value="SprT-like_domain"/>
</dbReference>